<dbReference type="EMBL" id="FZOO01000001">
    <property type="protein sequence ID" value="SNS02929.1"/>
    <property type="molecule type" value="Genomic_DNA"/>
</dbReference>
<dbReference type="RefSeq" id="WP_143424914.1">
    <property type="nucleotide sequence ID" value="NZ_FZOO01000001.1"/>
</dbReference>
<evidence type="ECO:0000256" key="1">
    <source>
        <dbReference type="SAM" id="MobiDB-lite"/>
    </source>
</evidence>
<dbReference type="AlphaFoldDB" id="A0A239B512"/>
<proteinExistence type="predicted"/>
<sequence>MTSSTCTLAPAGARGPVGAAVRPAARFAGSPVAARLRALPALTTGPRPGAAGTAFGRTPAVAVFGTTVAEQQIGMRTTTEHNGTTLGIPSSRRPSS</sequence>
<gene>
    <name evidence="2" type="ORF">SAMN06893096_101443</name>
</gene>
<evidence type="ECO:0000313" key="2">
    <source>
        <dbReference type="EMBL" id="SNS02929.1"/>
    </source>
</evidence>
<reference evidence="3" key="1">
    <citation type="submission" date="2017-06" db="EMBL/GenBank/DDBJ databases">
        <authorList>
            <person name="Varghese N."/>
            <person name="Submissions S."/>
        </authorList>
    </citation>
    <scope>NUCLEOTIDE SEQUENCE [LARGE SCALE GENOMIC DNA]</scope>
    <source>
        <strain evidence="3">DSM 46839</strain>
    </source>
</reference>
<evidence type="ECO:0000313" key="3">
    <source>
        <dbReference type="Proteomes" id="UP000198373"/>
    </source>
</evidence>
<dbReference type="OrthoDB" id="5192545at2"/>
<accession>A0A239B512</accession>
<organism evidence="2 3">
    <name type="scientific">Geodermatophilus pulveris</name>
    <dbReference type="NCBI Taxonomy" id="1564159"/>
    <lineage>
        <taxon>Bacteria</taxon>
        <taxon>Bacillati</taxon>
        <taxon>Actinomycetota</taxon>
        <taxon>Actinomycetes</taxon>
        <taxon>Geodermatophilales</taxon>
        <taxon>Geodermatophilaceae</taxon>
        <taxon>Geodermatophilus</taxon>
    </lineage>
</organism>
<keyword evidence="3" id="KW-1185">Reference proteome</keyword>
<protein>
    <submittedName>
        <fullName evidence="2">Uncharacterized protein</fullName>
    </submittedName>
</protein>
<feature type="region of interest" description="Disordered" evidence="1">
    <location>
        <begin position="73"/>
        <end position="96"/>
    </location>
</feature>
<name>A0A239B512_9ACTN</name>
<dbReference type="Proteomes" id="UP000198373">
    <property type="component" value="Unassembled WGS sequence"/>
</dbReference>